<dbReference type="EMBL" id="CAJNOQ010024522">
    <property type="protein sequence ID" value="CAF1528350.1"/>
    <property type="molecule type" value="Genomic_DNA"/>
</dbReference>
<feature type="compositionally biased region" description="Basic and acidic residues" evidence="1">
    <location>
        <begin position="46"/>
        <end position="57"/>
    </location>
</feature>
<dbReference type="EMBL" id="CAJOBC010090093">
    <property type="protein sequence ID" value="CAF4387452.1"/>
    <property type="molecule type" value="Genomic_DNA"/>
</dbReference>
<dbReference type="AlphaFoldDB" id="A0A815UWH5"/>
<evidence type="ECO:0000256" key="1">
    <source>
        <dbReference type="SAM" id="MobiDB-lite"/>
    </source>
</evidence>
<evidence type="ECO:0000313" key="3">
    <source>
        <dbReference type="EMBL" id="CAF4387452.1"/>
    </source>
</evidence>
<dbReference type="Proteomes" id="UP000681722">
    <property type="component" value="Unassembled WGS sequence"/>
</dbReference>
<proteinExistence type="predicted"/>
<feature type="region of interest" description="Disordered" evidence="1">
    <location>
        <begin position="1"/>
        <end position="61"/>
    </location>
</feature>
<name>A0A815UWH5_9BILA</name>
<sequence length="248" mass="28182">QRHPLAVRSRGENVVRKKKSVARKKKGPIDLITSEDEEPTEAAVEGDTKEIGDDPKDMSLQGNADAAVDDDPPLNIQAMHVPIPLPATVTVNRTISSLYDHDADAEEEENNGIWRHVAICQKIPEFRSKKQMTKSASTKKSSMSADEIKELHKEGIRAIIKDSRGFGDLTKDGMKHYIQKLRPGYSPPSRQYVARHLKKMVMQYSRSQREELTHVDHINVTTELNATIEQISKYPKNFEKLNFFRGYF</sequence>
<feature type="compositionally biased region" description="Basic residues" evidence="1">
    <location>
        <begin position="16"/>
        <end position="26"/>
    </location>
</feature>
<keyword evidence="4" id="KW-1185">Reference proteome</keyword>
<organism evidence="2 4">
    <name type="scientific">Didymodactylos carnosus</name>
    <dbReference type="NCBI Taxonomy" id="1234261"/>
    <lineage>
        <taxon>Eukaryota</taxon>
        <taxon>Metazoa</taxon>
        <taxon>Spiralia</taxon>
        <taxon>Gnathifera</taxon>
        <taxon>Rotifera</taxon>
        <taxon>Eurotatoria</taxon>
        <taxon>Bdelloidea</taxon>
        <taxon>Philodinida</taxon>
        <taxon>Philodinidae</taxon>
        <taxon>Didymodactylos</taxon>
    </lineage>
</organism>
<evidence type="ECO:0000313" key="2">
    <source>
        <dbReference type="EMBL" id="CAF1528350.1"/>
    </source>
</evidence>
<dbReference type="Proteomes" id="UP000663829">
    <property type="component" value="Unassembled WGS sequence"/>
</dbReference>
<protein>
    <submittedName>
        <fullName evidence="2">Uncharacterized protein</fullName>
    </submittedName>
</protein>
<reference evidence="2" key="1">
    <citation type="submission" date="2021-02" db="EMBL/GenBank/DDBJ databases">
        <authorList>
            <person name="Nowell W R."/>
        </authorList>
    </citation>
    <scope>NUCLEOTIDE SEQUENCE</scope>
</reference>
<gene>
    <name evidence="2" type="ORF">GPM918_LOCUS37911</name>
    <name evidence="3" type="ORF">SRO942_LOCUS38694</name>
</gene>
<comment type="caution">
    <text evidence="2">The sequence shown here is derived from an EMBL/GenBank/DDBJ whole genome shotgun (WGS) entry which is preliminary data.</text>
</comment>
<evidence type="ECO:0000313" key="4">
    <source>
        <dbReference type="Proteomes" id="UP000663829"/>
    </source>
</evidence>
<feature type="non-terminal residue" evidence="2">
    <location>
        <position position="1"/>
    </location>
</feature>
<accession>A0A815UWH5</accession>